<dbReference type="InterPro" id="IPR002112">
    <property type="entry name" value="Leuzip_Jun"/>
</dbReference>
<evidence type="ECO:0000313" key="10">
    <source>
        <dbReference type="Proteomes" id="UP000800093"/>
    </source>
</evidence>
<keyword evidence="2" id="KW-0805">Transcription regulation</keyword>
<dbReference type="InterPro" id="IPR051027">
    <property type="entry name" value="bZIP_transcription_factors"/>
</dbReference>
<evidence type="ECO:0000256" key="1">
    <source>
        <dbReference type="ARBA" id="ARBA00004123"/>
    </source>
</evidence>
<feature type="domain" description="BZIP" evidence="8">
    <location>
        <begin position="171"/>
        <end position="234"/>
    </location>
</feature>
<keyword evidence="6" id="KW-0175">Coiled coil</keyword>
<dbReference type="SUPFAM" id="SSF57959">
    <property type="entry name" value="Leucine zipper domain"/>
    <property type="match status" value="1"/>
</dbReference>
<sequence length="321" mass="35703">MEGDTADFNWADKTFAALNNIDTAPLEKWNPYCSEAQNYSIPPTLLTSASIERYGQITPPEELSPAEPFRDGGIRESSIPIEQLQNEVSWPIDRAYQSFPEQHSDECDASCPPKRRRISKEGSSANQNGAAPHSSQQTVIPQQPKRKRGRPKSQPQVSQAYTSEGVPFTITSARQNHLEKNRVAAHKCRQRKKAYIEGLESRAREYSGKNKALKENVAMLREEVLGLKNEVLRHAGCGFWAVDEYLARCAGGLLGVGPPAGSPSLSRKPSQTQSSPSSSFDRPTTSESMPREDNNWKHDEEDFGGLELLKNLDDDMEDSDV</sequence>
<keyword evidence="3" id="KW-0238">DNA-binding</keyword>
<dbReference type="PROSITE" id="PS50217">
    <property type="entry name" value="BZIP"/>
    <property type="match status" value="1"/>
</dbReference>
<dbReference type="Proteomes" id="UP000800093">
    <property type="component" value="Unassembled WGS sequence"/>
</dbReference>
<evidence type="ECO:0000313" key="9">
    <source>
        <dbReference type="EMBL" id="KAF2259414.1"/>
    </source>
</evidence>
<dbReference type="OrthoDB" id="295274at2759"/>
<feature type="compositionally biased region" description="Polar residues" evidence="7">
    <location>
        <begin position="121"/>
        <end position="141"/>
    </location>
</feature>
<gene>
    <name evidence="9" type="ORF">CC78DRAFT_585985</name>
</gene>
<dbReference type="AlphaFoldDB" id="A0A9P4K4P0"/>
<dbReference type="GO" id="GO:0003700">
    <property type="term" value="F:DNA-binding transcription factor activity"/>
    <property type="evidence" value="ECO:0007669"/>
    <property type="project" value="InterPro"/>
</dbReference>
<feature type="region of interest" description="Disordered" evidence="7">
    <location>
        <begin position="260"/>
        <end position="321"/>
    </location>
</feature>
<organism evidence="9 10">
    <name type="scientific">Lojkania enalia</name>
    <dbReference type="NCBI Taxonomy" id="147567"/>
    <lineage>
        <taxon>Eukaryota</taxon>
        <taxon>Fungi</taxon>
        <taxon>Dikarya</taxon>
        <taxon>Ascomycota</taxon>
        <taxon>Pezizomycotina</taxon>
        <taxon>Dothideomycetes</taxon>
        <taxon>Pleosporomycetidae</taxon>
        <taxon>Pleosporales</taxon>
        <taxon>Pleosporales incertae sedis</taxon>
        <taxon>Lojkania</taxon>
    </lineage>
</organism>
<feature type="region of interest" description="Disordered" evidence="7">
    <location>
        <begin position="101"/>
        <end position="165"/>
    </location>
</feature>
<dbReference type="PRINTS" id="PR00043">
    <property type="entry name" value="LEUZIPPRJUN"/>
</dbReference>
<dbReference type="Pfam" id="PF00170">
    <property type="entry name" value="bZIP_1"/>
    <property type="match status" value="1"/>
</dbReference>
<dbReference type="GO" id="GO:0005634">
    <property type="term" value="C:nucleus"/>
    <property type="evidence" value="ECO:0007669"/>
    <property type="project" value="UniProtKB-SubCell"/>
</dbReference>
<evidence type="ECO:0000256" key="3">
    <source>
        <dbReference type="ARBA" id="ARBA00023125"/>
    </source>
</evidence>
<dbReference type="InterPro" id="IPR046347">
    <property type="entry name" value="bZIP_sf"/>
</dbReference>
<dbReference type="PANTHER" id="PTHR19304">
    <property type="entry name" value="CYCLIC-AMP RESPONSE ELEMENT BINDING PROTEIN"/>
    <property type="match status" value="1"/>
</dbReference>
<evidence type="ECO:0000256" key="6">
    <source>
        <dbReference type="SAM" id="Coils"/>
    </source>
</evidence>
<feature type="coiled-coil region" evidence="6">
    <location>
        <begin position="196"/>
        <end position="230"/>
    </location>
</feature>
<evidence type="ECO:0000259" key="8">
    <source>
        <dbReference type="PROSITE" id="PS50217"/>
    </source>
</evidence>
<dbReference type="GO" id="GO:0003677">
    <property type="term" value="F:DNA binding"/>
    <property type="evidence" value="ECO:0007669"/>
    <property type="project" value="UniProtKB-KW"/>
</dbReference>
<dbReference type="CDD" id="cd14687">
    <property type="entry name" value="bZIP_ATF2"/>
    <property type="match status" value="1"/>
</dbReference>
<accession>A0A9P4K4P0</accession>
<dbReference type="SMART" id="SM00338">
    <property type="entry name" value="BRLZ"/>
    <property type="match status" value="1"/>
</dbReference>
<feature type="compositionally biased region" description="Polar residues" evidence="7">
    <location>
        <begin position="153"/>
        <end position="162"/>
    </location>
</feature>
<keyword evidence="4" id="KW-0804">Transcription</keyword>
<dbReference type="InterPro" id="IPR004827">
    <property type="entry name" value="bZIP"/>
</dbReference>
<dbReference type="EMBL" id="ML986710">
    <property type="protein sequence ID" value="KAF2259414.1"/>
    <property type="molecule type" value="Genomic_DNA"/>
</dbReference>
<comment type="caution">
    <text evidence="9">The sequence shown here is derived from an EMBL/GenBank/DDBJ whole genome shotgun (WGS) entry which is preliminary data.</text>
</comment>
<protein>
    <recommendedName>
        <fullName evidence="8">BZIP domain-containing protein</fullName>
    </recommendedName>
</protein>
<feature type="compositionally biased region" description="Low complexity" evidence="7">
    <location>
        <begin position="260"/>
        <end position="286"/>
    </location>
</feature>
<reference evidence="10" key="1">
    <citation type="journal article" date="2020" name="Stud. Mycol.">
        <title>101 Dothideomycetes genomes: A test case for predicting lifestyles and emergence of pathogens.</title>
        <authorList>
            <person name="Haridas S."/>
            <person name="Albert R."/>
            <person name="Binder M."/>
            <person name="Bloem J."/>
            <person name="LaButti K."/>
            <person name="Salamov A."/>
            <person name="Andreopoulos B."/>
            <person name="Baker S."/>
            <person name="Barry K."/>
            <person name="Bills G."/>
            <person name="Bluhm B."/>
            <person name="Cannon C."/>
            <person name="Castanera R."/>
            <person name="Culley D."/>
            <person name="Daum C."/>
            <person name="Ezra D."/>
            <person name="Gonzalez J."/>
            <person name="Henrissat B."/>
            <person name="Kuo A."/>
            <person name="Liang C."/>
            <person name="Lipzen A."/>
            <person name="Lutzoni F."/>
            <person name="Magnuson J."/>
            <person name="Mondo S."/>
            <person name="Nolan M."/>
            <person name="Ohm R."/>
            <person name="Pangilinan J."/>
            <person name="Park H.-J."/>
            <person name="Ramirez L."/>
            <person name="Alfaro M."/>
            <person name="Sun H."/>
            <person name="Tritt A."/>
            <person name="Yoshinaga Y."/>
            <person name="Zwiers L.-H."/>
            <person name="Turgeon B."/>
            <person name="Goodwin S."/>
            <person name="Spatafora J."/>
            <person name="Crous P."/>
            <person name="Grigoriev I."/>
        </authorList>
    </citation>
    <scope>NUCLEOTIDE SEQUENCE [LARGE SCALE GENOMIC DNA]</scope>
    <source>
        <strain evidence="10">CBS 304.66</strain>
    </source>
</reference>
<evidence type="ECO:0000256" key="4">
    <source>
        <dbReference type="ARBA" id="ARBA00023163"/>
    </source>
</evidence>
<evidence type="ECO:0000256" key="7">
    <source>
        <dbReference type="SAM" id="MobiDB-lite"/>
    </source>
</evidence>
<proteinExistence type="predicted"/>
<feature type="compositionally biased region" description="Basic and acidic residues" evidence="7">
    <location>
        <begin position="289"/>
        <end position="300"/>
    </location>
</feature>
<keyword evidence="5" id="KW-0539">Nucleus</keyword>
<comment type="subcellular location">
    <subcellularLocation>
        <location evidence="1">Nucleus</location>
    </subcellularLocation>
</comment>
<dbReference type="Gene3D" id="1.20.5.170">
    <property type="match status" value="1"/>
</dbReference>
<evidence type="ECO:0000256" key="5">
    <source>
        <dbReference type="ARBA" id="ARBA00023242"/>
    </source>
</evidence>
<name>A0A9P4K4P0_9PLEO</name>
<evidence type="ECO:0000256" key="2">
    <source>
        <dbReference type="ARBA" id="ARBA00023015"/>
    </source>
</evidence>
<keyword evidence="10" id="KW-1185">Reference proteome</keyword>